<dbReference type="InterPro" id="IPR013783">
    <property type="entry name" value="Ig-like_fold"/>
</dbReference>
<evidence type="ECO:0000313" key="13">
    <source>
        <dbReference type="Proteomes" id="UP000076661"/>
    </source>
</evidence>
<dbReference type="SMART" id="SM00448">
    <property type="entry name" value="REC"/>
    <property type="match status" value="1"/>
</dbReference>
<keyword evidence="3 7" id="KW-0597">Phosphoprotein</keyword>
<dbReference type="InterPro" id="IPR018062">
    <property type="entry name" value="HTH_AraC-typ_CS"/>
</dbReference>
<dbReference type="Pfam" id="PF02518">
    <property type="entry name" value="HATPase_c"/>
    <property type="match status" value="1"/>
</dbReference>
<reference evidence="12 13" key="1">
    <citation type="submission" date="2013-07" db="EMBL/GenBank/DDBJ databases">
        <title>Comparative Genomic and Metabolomic Analysis of Twelve Strains of Pseudoalteromonas luteoviolacea.</title>
        <authorList>
            <person name="Vynne N.G."/>
            <person name="Mansson M."/>
            <person name="Gram L."/>
        </authorList>
    </citation>
    <scope>NUCLEOTIDE SEQUENCE [LARGE SCALE GENOMIC DNA]</scope>
    <source>
        <strain evidence="12 13">S4060-1</strain>
    </source>
</reference>
<feature type="domain" description="Response regulatory" evidence="11">
    <location>
        <begin position="1077"/>
        <end position="1192"/>
    </location>
</feature>
<keyword evidence="8" id="KW-0472">Membrane</keyword>
<feature type="transmembrane region" description="Helical" evidence="8">
    <location>
        <begin position="754"/>
        <end position="774"/>
    </location>
</feature>
<keyword evidence="8" id="KW-0812">Transmembrane</keyword>
<comment type="catalytic activity">
    <reaction evidence="1">
        <text>ATP + protein L-histidine = ADP + protein N-phospho-L-histidine.</text>
        <dbReference type="EC" id="2.7.13.3"/>
    </reaction>
</comment>
<proteinExistence type="predicted"/>
<dbReference type="PROSITE" id="PS50109">
    <property type="entry name" value="HIS_KIN"/>
    <property type="match status" value="1"/>
</dbReference>
<evidence type="ECO:0000259" key="10">
    <source>
        <dbReference type="PROSITE" id="PS50109"/>
    </source>
</evidence>
<dbReference type="CDD" id="cd00082">
    <property type="entry name" value="HisKA"/>
    <property type="match status" value="1"/>
</dbReference>
<evidence type="ECO:0000256" key="4">
    <source>
        <dbReference type="ARBA" id="ARBA00023015"/>
    </source>
</evidence>
<dbReference type="Pfam" id="PF07495">
    <property type="entry name" value="Y_Y_Y"/>
    <property type="match status" value="1"/>
</dbReference>
<dbReference type="Gene3D" id="2.60.40.10">
    <property type="entry name" value="Immunoglobulins"/>
    <property type="match status" value="1"/>
</dbReference>
<dbReference type="Gene3D" id="3.30.565.10">
    <property type="entry name" value="Histidine kinase-like ATPase, C-terminal domain"/>
    <property type="match status" value="1"/>
</dbReference>
<accession>A0A162BS76</accession>
<gene>
    <name evidence="12" type="ORF">N478_01920</name>
</gene>
<dbReference type="EC" id="2.7.13.3" evidence="2"/>
<name>A0A162BS76_9GAMM</name>
<comment type="caution">
    <text evidence="12">The sequence shown here is derived from an EMBL/GenBank/DDBJ whole genome shotgun (WGS) entry which is preliminary data.</text>
</comment>
<dbReference type="Pfam" id="PF00512">
    <property type="entry name" value="HisKA"/>
    <property type="match status" value="1"/>
</dbReference>
<dbReference type="Proteomes" id="UP000076661">
    <property type="component" value="Unassembled WGS sequence"/>
</dbReference>
<evidence type="ECO:0000256" key="6">
    <source>
        <dbReference type="ARBA" id="ARBA00023163"/>
    </source>
</evidence>
<dbReference type="SUPFAM" id="SSF63829">
    <property type="entry name" value="Calcium-dependent phosphotriesterase"/>
    <property type="match status" value="2"/>
</dbReference>
<dbReference type="GO" id="GO:0043565">
    <property type="term" value="F:sequence-specific DNA binding"/>
    <property type="evidence" value="ECO:0007669"/>
    <property type="project" value="InterPro"/>
</dbReference>
<evidence type="ECO:0000256" key="5">
    <source>
        <dbReference type="ARBA" id="ARBA00023125"/>
    </source>
</evidence>
<evidence type="ECO:0000256" key="3">
    <source>
        <dbReference type="ARBA" id="ARBA00022553"/>
    </source>
</evidence>
<evidence type="ECO:0000313" key="12">
    <source>
        <dbReference type="EMBL" id="KZN67533.1"/>
    </source>
</evidence>
<dbReference type="InterPro" id="IPR036890">
    <property type="entry name" value="HATPase_C_sf"/>
</dbReference>
<protein>
    <recommendedName>
        <fullName evidence="2">histidine kinase</fullName>
        <ecNumber evidence="2">2.7.13.3</ecNumber>
    </recommendedName>
</protein>
<dbReference type="PROSITE" id="PS50110">
    <property type="entry name" value="RESPONSE_REGULATORY"/>
    <property type="match status" value="1"/>
</dbReference>
<dbReference type="InterPro" id="IPR009057">
    <property type="entry name" value="Homeodomain-like_sf"/>
</dbReference>
<evidence type="ECO:0000259" key="9">
    <source>
        <dbReference type="PROSITE" id="PS01124"/>
    </source>
</evidence>
<dbReference type="InterPro" id="IPR005467">
    <property type="entry name" value="His_kinase_dom"/>
</dbReference>
<dbReference type="CDD" id="cd00075">
    <property type="entry name" value="HATPase"/>
    <property type="match status" value="1"/>
</dbReference>
<dbReference type="InterPro" id="IPR036097">
    <property type="entry name" value="HisK_dim/P_sf"/>
</dbReference>
<keyword evidence="5" id="KW-0238">DNA-binding</keyword>
<evidence type="ECO:0000256" key="2">
    <source>
        <dbReference type="ARBA" id="ARBA00012438"/>
    </source>
</evidence>
<dbReference type="SUPFAM" id="SSF55874">
    <property type="entry name" value="ATPase domain of HSP90 chaperone/DNA topoisomerase II/histidine kinase"/>
    <property type="match status" value="1"/>
</dbReference>
<keyword evidence="4" id="KW-0805">Transcription regulation</keyword>
<dbReference type="PROSITE" id="PS01124">
    <property type="entry name" value="HTH_ARAC_FAMILY_2"/>
    <property type="match status" value="1"/>
</dbReference>
<dbReference type="Gene3D" id="1.10.287.130">
    <property type="match status" value="1"/>
</dbReference>
<dbReference type="SUPFAM" id="SSF47384">
    <property type="entry name" value="Homodimeric domain of signal transducing histidine kinase"/>
    <property type="match status" value="1"/>
</dbReference>
<dbReference type="GO" id="GO:0000155">
    <property type="term" value="F:phosphorelay sensor kinase activity"/>
    <property type="evidence" value="ECO:0007669"/>
    <property type="project" value="InterPro"/>
</dbReference>
<dbReference type="PANTHER" id="PTHR43547">
    <property type="entry name" value="TWO-COMPONENT HISTIDINE KINASE"/>
    <property type="match status" value="1"/>
</dbReference>
<feature type="domain" description="Histidine kinase" evidence="10">
    <location>
        <begin position="824"/>
        <end position="1045"/>
    </location>
</feature>
<evidence type="ECO:0000256" key="8">
    <source>
        <dbReference type="SAM" id="Phobius"/>
    </source>
</evidence>
<dbReference type="Pfam" id="PF00072">
    <property type="entry name" value="Response_reg"/>
    <property type="match status" value="1"/>
</dbReference>
<evidence type="ECO:0000256" key="1">
    <source>
        <dbReference type="ARBA" id="ARBA00000085"/>
    </source>
</evidence>
<dbReference type="EMBL" id="AUXX01000012">
    <property type="protein sequence ID" value="KZN67533.1"/>
    <property type="molecule type" value="Genomic_DNA"/>
</dbReference>
<dbReference type="InterPro" id="IPR003661">
    <property type="entry name" value="HisK_dim/P_dom"/>
</dbReference>
<dbReference type="SUPFAM" id="SSF52172">
    <property type="entry name" value="CheY-like"/>
    <property type="match status" value="1"/>
</dbReference>
<dbReference type="Pfam" id="PF12833">
    <property type="entry name" value="HTH_18"/>
    <property type="match status" value="1"/>
</dbReference>
<dbReference type="PROSITE" id="PS00041">
    <property type="entry name" value="HTH_ARAC_FAMILY_1"/>
    <property type="match status" value="1"/>
</dbReference>
<dbReference type="InterPro" id="IPR011006">
    <property type="entry name" value="CheY-like_superfamily"/>
</dbReference>
<dbReference type="InterPro" id="IPR001789">
    <property type="entry name" value="Sig_transdc_resp-reg_receiver"/>
</dbReference>
<dbReference type="SMART" id="SM00342">
    <property type="entry name" value="HTH_ARAC"/>
    <property type="match status" value="1"/>
</dbReference>
<evidence type="ECO:0000256" key="7">
    <source>
        <dbReference type="PROSITE-ProRule" id="PRU00169"/>
    </source>
</evidence>
<sequence length="1343" mass="149169">MSKNFLATFFVRCFFVIFILLGFCPKADANGGKRLSVGDGLPSNRVFDITRDHRGFMWFATEQGIARFDGTKVKRFSKHQTPELSNALWVRDVLFDSQHRLWAAGKQGLEVLNPQGESFEPVLAGQGADPLNIYSLFESRQGEIWVGERAGLYKIDNGALNFVPFKVVSLDQQTEQPTFNDRVLSITQVDASTLLLATDPGVLLFDITKQQAQFIKNEHGAPLFADKVWRLDDGQIWLSMQGVGVAQYLPDEKQAIVKYVDENQFDTVGYVFDLKVSDNKLLAASLNAGLLQLSEQVTPVGDSPPLLSIYSDQQLLALGSYTEGAIIEHANLNAAHNFDFTHPSETHQFEINDVLVLEQHIWVADQLAGLCRYRMNGSFDGCLKAYDLSAQAIAKGKGSTLWVSMYQELVHLDAESMQVIDKFSFAEMGIPDSIYAMVIENDTSIWLSHSFDGLTQLNPKTRQVKRYTRSNSKLHNDQVHSIVQHQSMLWVATSAGLQSLDLTTGDFVQPDAPVFDLSEAIYDLFLSPSGILYLQSDAGIKAYDTHKKDWLALASQIANMTNASVAFGDDGRAWFANGLGIFGWEPSSSSGSIHYYDKGDGLYHQGYIGSAATNADGNLVFASADGLTLFAPKKLAYFDASPKVSEFEITLADGSTQTYFNKLSLDELPYQHASIRFSLTNTNFASASKQQFRYKLEGVSEAWVELGNSRVLMIPKLAHGKYNLQVQSTDSNGNWSTTTGQFVFSIKTPWYATVWAYIAYVLTFLLCLFVIYHLRVKALKSIQKQLEKEVALQTKAITEQNKQLLEKSSALASAEAQRTLLLKTLSHELMTPVSLIQGPAEQLMKVEHAQERNTMASIVVSNAKRLKVLIEQLMQVSEHRSGEVQTTEQSLQLYDLSKICNEQASVFAPLLAQHELRLEVDVAPRVMVKAKQDQLEQCVSNLLSNAIKYSPNGQRILLTLSKQSGKESSVCTLSVCDQGIGIPAGEQSQIFEPEYRTEQGSKHNVGLGIGLSVVKSTVDALGGAVEVSSVEGQGSTFTLKFNTVECESTSQSTAVRDNTANIEEAIASSSESKEPRSILIVDDTPDMLTFLKSVFGTAYSVAVARDGEEGLELAKSLIPDLIISDVMMPKLDGFGMLSAIKQHSLTAHIPVILLTANLNEQRQIEGLTLRADDYITKPFNLQALELKVRNIFKHQEATLQKWRSRITPQPTQDALALPALPKLQFKDQPHIYDFLDKLDRVVEQYYRNTQTSVSELAKEMALSERQLHRKLTALISMGANEYIRTYRLYKSITPLLHGQSVAQVADDVGFNSGSYFSACFKKHFGMTAKTFVQKQRDKHSQLS</sequence>
<dbReference type="SUPFAM" id="SSF69322">
    <property type="entry name" value="Tricorn protease domain 2"/>
    <property type="match status" value="1"/>
</dbReference>
<dbReference type="Gene3D" id="1.10.10.60">
    <property type="entry name" value="Homeodomain-like"/>
    <property type="match status" value="1"/>
</dbReference>
<dbReference type="Pfam" id="PF07494">
    <property type="entry name" value="Reg_prop"/>
    <property type="match status" value="1"/>
</dbReference>
<dbReference type="PRINTS" id="PR00344">
    <property type="entry name" value="BCTRLSENSOR"/>
</dbReference>
<dbReference type="SUPFAM" id="SSF46689">
    <property type="entry name" value="Homeodomain-like"/>
    <property type="match status" value="1"/>
</dbReference>
<dbReference type="SMART" id="SM00388">
    <property type="entry name" value="HisKA"/>
    <property type="match status" value="1"/>
</dbReference>
<dbReference type="InterPro" id="IPR015943">
    <property type="entry name" value="WD40/YVTN_repeat-like_dom_sf"/>
</dbReference>
<dbReference type="Gene3D" id="2.130.10.10">
    <property type="entry name" value="YVTN repeat-like/Quinoprotein amine dehydrogenase"/>
    <property type="match status" value="2"/>
</dbReference>
<dbReference type="PANTHER" id="PTHR43547:SF2">
    <property type="entry name" value="HYBRID SIGNAL TRANSDUCTION HISTIDINE KINASE C"/>
    <property type="match status" value="1"/>
</dbReference>
<dbReference type="InterPro" id="IPR011123">
    <property type="entry name" value="Y_Y_Y"/>
</dbReference>
<feature type="modified residue" description="4-aspartylphosphate" evidence="7">
    <location>
        <position position="1125"/>
    </location>
</feature>
<dbReference type="InterPro" id="IPR011110">
    <property type="entry name" value="Reg_prop"/>
</dbReference>
<dbReference type="InterPro" id="IPR003594">
    <property type="entry name" value="HATPase_dom"/>
</dbReference>
<feature type="domain" description="HTH araC/xylS-type" evidence="9">
    <location>
        <begin position="1236"/>
        <end position="1334"/>
    </location>
</feature>
<evidence type="ECO:0000259" key="11">
    <source>
        <dbReference type="PROSITE" id="PS50110"/>
    </source>
</evidence>
<keyword evidence="6" id="KW-0804">Transcription</keyword>
<dbReference type="PATRIC" id="fig|1365257.3.peg.1972"/>
<dbReference type="InterPro" id="IPR018060">
    <property type="entry name" value="HTH_AraC"/>
</dbReference>
<keyword evidence="8" id="KW-1133">Transmembrane helix</keyword>
<dbReference type="GO" id="GO:0003700">
    <property type="term" value="F:DNA-binding transcription factor activity"/>
    <property type="evidence" value="ECO:0007669"/>
    <property type="project" value="InterPro"/>
</dbReference>
<dbReference type="Gene3D" id="3.40.50.2300">
    <property type="match status" value="1"/>
</dbReference>
<organism evidence="12 13">
    <name type="scientific">Pseudoalteromonas luteoviolacea S4060-1</name>
    <dbReference type="NCBI Taxonomy" id="1365257"/>
    <lineage>
        <taxon>Bacteria</taxon>
        <taxon>Pseudomonadati</taxon>
        <taxon>Pseudomonadota</taxon>
        <taxon>Gammaproteobacteria</taxon>
        <taxon>Alteromonadales</taxon>
        <taxon>Pseudoalteromonadaceae</taxon>
        <taxon>Pseudoalteromonas</taxon>
    </lineage>
</organism>
<dbReference type="InterPro" id="IPR004358">
    <property type="entry name" value="Sig_transdc_His_kin-like_C"/>
</dbReference>
<dbReference type="SMART" id="SM00387">
    <property type="entry name" value="HATPase_c"/>
    <property type="match status" value="1"/>
</dbReference>